<organism evidence="2 3">
    <name type="scientific">Elsinoe ampelina</name>
    <dbReference type="NCBI Taxonomy" id="302913"/>
    <lineage>
        <taxon>Eukaryota</taxon>
        <taxon>Fungi</taxon>
        <taxon>Dikarya</taxon>
        <taxon>Ascomycota</taxon>
        <taxon>Pezizomycotina</taxon>
        <taxon>Dothideomycetes</taxon>
        <taxon>Dothideomycetidae</taxon>
        <taxon>Myriangiales</taxon>
        <taxon>Elsinoaceae</taxon>
        <taxon>Elsinoe</taxon>
    </lineage>
</organism>
<dbReference type="EMBL" id="ML992503">
    <property type="protein sequence ID" value="KAF2226168.1"/>
    <property type="molecule type" value="Genomic_DNA"/>
</dbReference>
<dbReference type="Proteomes" id="UP000799538">
    <property type="component" value="Unassembled WGS sequence"/>
</dbReference>
<proteinExistence type="predicted"/>
<keyword evidence="1" id="KW-1133">Transmembrane helix</keyword>
<gene>
    <name evidence="2" type="ORF">BDZ85DRAFT_258707</name>
</gene>
<keyword evidence="1" id="KW-0812">Transmembrane</keyword>
<keyword evidence="3" id="KW-1185">Reference proteome</keyword>
<keyword evidence="1" id="KW-0472">Membrane</keyword>
<accession>A0A6A6GKJ9</accession>
<protein>
    <submittedName>
        <fullName evidence="2">Uncharacterized protein</fullName>
    </submittedName>
</protein>
<evidence type="ECO:0000313" key="2">
    <source>
        <dbReference type="EMBL" id="KAF2226168.1"/>
    </source>
</evidence>
<feature type="transmembrane region" description="Helical" evidence="1">
    <location>
        <begin position="78"/>
        <end position="100"/>
    </location>
</feature>
<reference evidence="3" key="1">
    <citation type="journal article" date="2020" name="Stud. Mycol.">
        <title>101 Dothideomycetes genomes: A test case for predicting lifestyles and emergence of pathogens.</title>
        <authorList>
            <person name="Haridas S."/>
            <person name="Albert R."/>
            <person name="Binder M."/>
            <person name="Bloem J."/>
            <person name="LaButti K."/>
            <person name="Salamov A."/>
            <person name="Andreopoulos B."/>
            <person name="Baker S."/>
            <person name="Barry K."/>
            <person name="Bills G."/>
            <person name="Bluhm B."/>
            <person name="Cannon C."/>
            <person name="Castanera R."/>
            <person name="Culley D."/>
            <person name="Daum C."/>
            <person name="Ezra D."/>
            <person name="Gonzalez J."/>
            <person name="Henrissat B."/>
            <person name="Kuo A."/>
            <person name="Liang C."/>
            <person name="Lipzen A."/>
            <person name="Lutzoni F."/>
            <person name="Magnuson J."/>
            <person name="Mondo S."/>
            <person name="Nolan M."/>
            <person name="Ohm R."/>
            <person name="Pangilinan J."/>
            <person name="Park H.-J."/>
            <person name="Ramirez L."/>
            <person name="Alfaro M."/>
            <person name="Sun H."/>
            <person name="Tritt A."/>
            <person name="Yoshinaga Y."/>
            <person name="Zwiers L.-H."/>
            <person name="Turgeon B."/>
            <person name="Goodwin S."/>
            <person name="Spatafora J."/>
            <person name="Crous P."/>
            <person name="Grigoriev I."/>
        </authorList>
    </citation>
    <scope>NUCLEOTIDE SEQUENCE [LARGE SCALE GENOMIC DNA]</scope>
    <source>
        <strain evidence="3">CECT 20119</strain>
    </source>
</reference>
<name>A0A6A6GKJ9_9PEZI</name>
<evidence type="ECO:0000313" key="3">
    <source>
        <dbReference type="Proteomes" id="UP000799538"/>
    </source>
</evidence>
<dbReference type="AlphaFoldDB" id="A0A6A6GKJ9"/>
<evidence type="ECO:0000256" key="1">
    <source>
        <dbReference type="SAM" id="Phobius"/>
    </source>
</evidence>
<sequence>MRSSRDAACRPALRAVTEDRRTLTPVVLELLSERLVFCSRTMWILYRQVRYELDLSFEGEEVTVLSLLRRMNLLRYHVLIYSRITLSACIPFSFTLQLMIHRKHHRTTVSHVFASTTRLSDHQTSLLAQRLSHATRRDGGQPDERKHYSVVIIGLCAAQDGYNQVGPQ</sequence>